<organism evidence="1 2">
    <name type="scientific">Telmatocola sphagniphila</name>
    <dbReference type="NCBI Taxonomy" id="1123043"/>
    <lineage>
        <taxon>Bacteria</taxon>
        <taxon>Pseudomonadati</taxon>
        <taxon>Planctomycetota</taxon>
        <taxon>Planctomycetia</taxon>
        <taxon>Gemmatales</taxon>
        <taxon>Gemmataceae</taxon>
    </lineage>
</organism>
<dbReference type="Proteomes" id="UP000676194">
    <property type="component" value="Chromosome"/>
</dbReference>
<reference evidence="1" key="1">
    <citation type="submission" date="2021-05" db="EMBL/GenBank/DDBJ databases">
        <title>Complete genome sequence of the cellulolytic planctomycete Telmatocola sphagniphila SP2T and characterization of the first cellulase from planctomycetes.</title>
        <authorList>
            <person name="Rakitin A.L."/>
            <person name="Beletsky A.V."/>
            <person name="Naumoff D.G."/>
            <person name="Kulichevskaya I.S."/>
            <person name="Mardanov A.V."/>
            <person name="Ravin N.V."/>
            <person name="Dedysh S.N."/>
        </authorList>
    </citation>
    <scope>NUCLEOTIDE SEQUENCE</scope>
    <source>
        <strain evidence="1">SP2T</strain>
    </source>
</reference>
<evidence type="ECO:0000313" key="2">
    <source>
        <dbReference type="Proteomes" id="UP000676194"/>
    </source>
</evidence>
<dbReference type="KEGG" id="tsph:KIH39_22750"/>
<gene>
    <name evidence="1" type="ORF">KIH39_22750</name>
</gene>
<protein>
    <submittedName>
        <fullName evidence="1">Uncharacterized protein</fullName>
    </submittedName>
</protein>
<keyword evidence="2" id="KW-1185">Reference proteome</keyword>
<dbReference type="RefSeq" id="WP_213495723.1">
    <property type="nucleotide sequence ID" value="NZ_CP074694.1"/>
</dbReference>
<evidence type="ECO:0000313" key="1">
    <source>
        <dbReference type="EMBL" id="QVL31634.1"/>
    </source>
</evidence>
<dbReference type="EMBL" id="CP074694">
    <property type="protein sequence ID" value="QVL31634.1"/>
    <property type="molecule type" value="Genomic_DNA"/>
</dbReference>
<proteinExistence type="predicted"/>
<sequence length="83" mass="9162">MSWSERTAKIQVGDKVAFSKRYCQSSGQVTGEIPFARGVVQELKAMGPEFVLATVKWDNPDIGEKVAASNLVRVTEKGILDEY</sequence>
<dbReference type="AlphaFoldDB" id="A0A8E6B561"/>
<accession>A0A8E6B561</accession>
<name>A0A8E6B561_9BACT</name>